<comment type="similarity">
    <text evidence="1">Belongs to the CdaR family.</text>
</comment>
<dbReference type="Proteomes" id="UP000520767">
    <property type="component" value="Unassembled WGS sequence"/>
</dbReference>
<reference evidence="5 6" key="1">
    <citation type="submission" date="2020-08" db="EMBL/GenBank/DDBJ databases">
        <title>Genomic Encyclopedia of Type Strains, Phase III (KMG-III): the genomes of soil and plant-associated and newly described type strains.</title>
        <authorList>
            <person name="Whitman W."/>
        </authorList>
    </citation>
    <scope>NUCLEOTIDE SEQUENCE [LARGE SCALE GENOMIC DNA]</scope>
    <source>
        <strain evidence="5 6">CECT 8960</strain>
    </source>
</reference>
<dbReference type="Pfam" id="PF17853">
    <property type="entry name" value="GGDEF_2"/>
    <property type="match status" value="1"/>
</dbReference>
<feature type="domain" description="CdaR GGDEF-like" evidence="4">
    <location>
        <begin position="183"/>
        <end position="295"/>
    </location>
</feature>
<evidence type="ECO:0000313" key="6">
    <source>
        <dbReference type="Proteomes" id="UP000520767"/>
    </source>
</evidence>
<accession>A0A7W7Q6B7</accession>
<dbReference type="RefSeq" id="WP_184811721.1">
    <property type="nucleotide sequence ID" value="NZ_JACHJQ010000004.1"/>
</dbReference>
<evidence type="ECO:0000259" key="4">
    <source>
        <dbReference type="Pfam" id="PF17853"/>
    </source>
</evidence>
<feature type="domain" description="PucR C-terminal helix-turn-helix" evidence="2">
    <location>
        <begin position="346"/>
        <end position="404"/>
    </location>
</feature>
<evidence type="ECO:0000256" key="1">
    <source>
        <dbReference type="ARBA" id="ARBA00006754"/>
    </source>
</evidence>
<feature type="domain" description="RsbT co-antagonist protein RsbRD N-terminal" evidence="3">
    <location>
        <begin position="25"/>
        <end position="173"/>
    </location>
</feature>
<dbReference type="PANTHER" id="PTHR33744">
    <property type="entry name" value="CARBOHYDRATE DIACID REGULATOR"/>
    <property type="match status" value="1"/>
</dbReference>
<gene>
    <name evidence="5" type="ORF">FHR82_003776</name>
</gene>
<proteinExistence type="inferred from homology"/>
<dbReference type="EMBL" id="JACHJQ010000004">
    <property type="protein sequence ID" value="MBB4907534.1"/>
    <property type="molecule type" value="Genomic_DNA"/>
</dbReference>
<dbReference type="Gene3D" id="1.10.10.2840">
    <property type="entry name" value="PucR C-terminal helix-turn-helix domain"/>
    <property type="match status" value="1"/>
</dbReference>
<dbReference type="InterPro" id="IPR025751">
    <property type="entry name" value="RsbRD_N_dom"/>
</dbReference>
<evidence type="ECO:0000259" key="3">
    <source>
        <dbReference type="Pfam" id="PF14361"/>
    </source>
</evidence>
<dbReference type="InterPro" id="IPR042070">
    <property type="entry name" value="PucR_C-HTH_sf"/>
</dbReference>
<dbReference type="InterPro" id="IPR025736">
    <property type="entry name" value="PucR_C-HTH_dom"/>
</dbReference>
<dbReference type="Pfam" id="PF13556">
    <property type="entry name" value="HTH_30"/>
    <property type="match status" value="1"/>
</dbReference>
<keyword evidence="6" id="KW-1185">Reference proteome</keyword>
<evidence type="ECO:0000259" key="2">
    <source>
        <dbReference type="Pfam" id="PF13556"/>
    </source>
</evidence>
<name>A0A7W7Q6B7_9PSEU</name>
<comment type="caution">
    <text evidence="5">The sequence shown here is derived from an EMBL/GenBank/DDBJ whole genome shotgun (WGS) entry which is preliminary data.</text>
</comment>
<evidence type="ECO:0008006" key="7">
    <source>
        <dbReference type="Google" id="ProtNLM"/>
    </source>
</evidence>
<evidence type="ECO:0000313" key="5">
    <source>
        <dbReference type="EMBL" id="MBB4907534.1"/>
    </source>
</evidence>
<protein>
    <recommendedName>
        <fullName evidence="7">PucR-like helix-turn-helix protein</fullName>
    </recommendedName>
</protein>
<dbReference type="InterPro" id="IPR041522">
    <property type="entry name" value="CdaR_GGDEF"/>
</dbReference>
<organism evidence="5 6">
    <name type="scientific">Actinophytocola algeriensis</name>
    <dbReference type="NCBI Taxonomy" id="1768010"/>
    <lineage>
        <taxon>Bacteria</taxon>
        <taxon>Bacillati</taxon>
        <taxon>Actinomycetota</taxon>
        <taxon>Actinomycetes</taxon>
        <taxon>Pseudonocardiales</taxon>
        <taxon>Pseudonocardiaceae</taxon>
    </lineage>
</organism>
<dbReference type="Pfam" id="PF14361">
    <property type="entry name" value="RsbRD_N"/>
    <property type="match status" value="1"/>
</dbReference>
<dbReference type="InterPro" id="IPR051448">
    <property type="entry name" value="CdaR-like_regulators"/>
</dbReference>
<dbReference type="PANTHER" id="PTHR33744:SF1">
    <property type="entry name" value="DNA-BINDING TRANSCRIPTIONAL ACTIVATOR ADER"/>
    <property type="match status" value="1"/>
</dbReference>
<sequence length="414" mass="44917">MTELPHRVGTRTATSLVADVLSRVPELTDALVALIAEQNPGYRRVNVVPREDLWRSCHDNLTRVLQLVSRAAGDSAEDEPRDPDLYDAARATGRQRAQQRMPLDDVLRSFRLGGRLVWEALIHRARAGELADPDELLDLASWVWTVVDDTSAQVAIAYHATERELVRVDEQRRATLWEGLLHGRAKDPAFALQAAQSIGVPVDGPYAVVVLDRGDITGTGDDRTGAALECKLADAGIVSVWQARSNTLVGLLAIGDTTVALRVLRENAPSPAGLSMTVPTLAQVSTAYEQAVLARNTVPPGRVEVAALADRLPEALLLSSPALAEALIERRLGPLLKVPLAERRLLLDTLNSWLRTGGSINQTANAVHCHRNTVINRLRRIESITGLDLANTSAHLELSLALRASWLLPPGPLA</sequence>
<dbReference type="AlphaFoldDB" id="A0A7W7Q6B7"/>